<name>A0ABS7EE22_9GAMM</name>
<dbReference type="InterPro" id="IPR037257">
    <property type="entry name" value="T2SS_E_N_sf"/>
</dbReference>
<keyword evidence="3" id="KW-0808">Transferase</keyword>
<dbReference type="Pfam" id="PF10609">
    <property type="entry name" value="ParA"/>
    <property type="match status" value="1"/>
</dbReference>
<dbReference type="PANTHER" id="PTHR32309:SF13">
    <property type="entry name" value="FERRIC ENTEROBACTIN TRANSPORT PROTEIN FEPE"/>
    <property type="match status" value="1"/>
</dbReference>
<gene>
    <name evidence="3" type="ORF">K0504_06000</name>
</gene>
<dbReference type="Proteomes" id="UP001166251">
    <property type="component" value="Unassembled WGS sequence"/>
</dbReference>
<dbReference type="PANTHER" id="PTHR32309">
    <property type="entry name" value="TYROSINE-PROTEIN KINASE"/>
    <property type="match status" value="1"/>
</dbReference>
<organism evidence="3 4">
    <name type="scientific">Neiella holothuriorum</name>
    <dbReference type="NCBI Taxonomy" id="2870530"/>
    <lineage>
        <taxon>Bacteria</taxon>
        <taxon>Pseudomonadati</taxon>
        <taxon>Pseudomonadota</taxon>
        <taxon>Gammaproteobacteria</taxon>
        <taxon>Alteromonadales</taxon>
        <taxon>Echinimonadaceae</taxon>
        <taxon>Neiella</taxon>
    </lineage>
</organism>
<dbReference type="GO" id="GO:0004715">
    <property type="term" value="F:non-membrane spanning protein tyrosine kinase activity"/>
    <property type="evidence" value="ECO:0007669"/>
    <property type="project" value="UniProtKB-EC"/>
</dbReference>
<dbReference type="InterPro" id="IPR005702">
    <property type="entry name" value="Wzc-like_C"/>
</dbReference>
<keyword evidence="1" id="KW-0547">Nucleotide-binding</keyword>
<dbReference type="EC" id="2.7.10.2" evidence="3"/>
<protein>
    <submittedName>
        <fullName evidence="3">Polysaccharide biosynthesis tyrosine autokinase</fullName>
        <ecNumber evidence="3">2.7.10.2</ecNumber>
    </submittedName>
</protein>
<dbReference type="Gene3D" id="3.40.50.300">
    <property type="entry name" value="P-loop containing nucleotide triphosphate hydrolases"/>
    <property type="match status" value="1"/>
</dbReference>
<dbReference type="EMBL" id="JAHZSS010000005">
    <property type="protein sequence ID" value="MBW8190584.1"/>
    <property type="molecule type" value="Genomic_DNA"/>
</dbReference>
<dbReference type="InterPro" id="IPR033756">
    <property type="entry name" value="YlxH/NBP35"/>
</dbReference>
<evidence type="ECO:0000256" key="2">
    <source>
        <dbReference type="ARBA" id="ARBA00022840"/>
    </source>
</evidence>
<dbReference type="SUPFAM" id="SSF52540">
    <property type="entry name" value="P-loop containing nucleoside triphosphate hydrolases"/>
    <property type="match status" value="1"/>
</dbReference>
<accession>A0ABS7EE22</accession>
<dbReference type="NCBIfam" id="TIGR01007">
    <property type="entry name" value="eps_fam"/>
    <property type="match status" value="1"/>
</dbReference>
<evidence type="ECO:0000256" key="1">
    <source>
        <dbReference type="ARBA" id="ARBA00022741"/>
    </source>
</evidence>
<evidence type="ECO:0000313" key="4">
    <source>
        <dbReference type="Proteomes" id="UP001166251"/>
    </source>
</evidence>
<dbReference type="InterPro" id="IPR027417">
    <property type="entry name" value="P-loop_NTPase"/>
</dbReference>
<comment type="caution">
    <text evidence="3">The sequence shown here is derived from an EMBL/GenBank/DDBJ whole genome shotgun (WGS) entry which is preliminary data.</text>
</comment>
<sequence>METVLKLEKRPKQLALGDILIASGRLDKDKIKQILTDQQQTKRSFGESAVALNLVSQDDIAQALSQQYDFPYLNKGDSNVDESIIAAYQPQSSKVETFRRIRSKLMLRWLAAEKPNKKLAIYAEEPESGCSWMTANLGVVFAQLGERTLVIDCDLRQPSQHELFGCSNKKGLSGILRGAYGPEVIQPVQNLSQLQVLTAGPVPPNPQELLSQSSFGQLLNTLQERFDVILIDAPDNRSGDAQLVLVQTGQTIIMCRKNSSSVEATRLQLEQLRELGVTIAGSVLNTF</sequence>
<dbReference type="RefSeq" id="WP_220103273.1">
    <property type="nucleotide sequence ID" value="NZ_JAHZSS010000005.1"/>
</dbReference>
<evidence type="ECO:0000313" key="3">
    <source>
        <dbReference type="EMBL" id="MBW8190584.1"/>
    </source>
</evidence>
<keyword evidence="2" id="KW-0067">ATP-binding</keyword>
<dbReference type="CDD" id="cd05387">
    <property type="entry name" value="BY-kinase"/>
    <property type="match status" value="1"/>
</dbReference>
<dbReference type="SUPFAM" id="SSF160246">
    <property type="entry name" value="EspE N-terminal domain-like"/>
    <property type="match status" value="1"/>
</dbReference>
<dbReference type="InterPro" id="IPR050445">
    <property type="entry name" value="Bact_polysacc_biosynth/exp"/>
</dbReference>
<keyword evidence="4" id="KW-1185">Reference proteome</keyword>
<reference evidence="3" key="1">
    <citation type="submission" date="2021-07" db="EMBL/GenBank/DDBJ databases">
        <title>Neiella marina sp. nov., isolated from the intestinal content of sea cucumber Apostichopus japonicus.</title>
        <authorList>
            <person name="Bai X."/>
        </authorList>
    </citation>
    <scope>NUCLEOTIDE SEQUENCE</scope>
    <source>
        <strain evidence="3">126</strain>
    </source>
</reference>
<proteinExistence type="predicted"/>